<dbReference type="GO" id="GO:0043175">
    <property type="term" value="F:RNA polymerase core enzyme binding"/>
    <property type="evidence" value="ECO:0007669"/>
    <property type="project" value="UniProtKB-UniRule"/>
</dbReference>
<dbReference type="EMBL" id="JBICBT010000411">
    <property type="protein sequence ID" value="KAL3114639.1"/>
    <property type="molecule type" value="Genomic_DNA"/>
</dbReference>
<evidence type="ECO:0000259" key="14">
    <source>
        <dbReference type="PROSITE" id="PS51479"/>
    </source>
</evidence>
<dbReference type="Pfam" id="PF04181">
    <property type="entry name" value="RPAP2_Rtr1"/>
    <property type="match status" value="1"/>
</dbReference>
<evidence type="ECO:0000313" key="16">
    <source>
        <dbReference type="EMBL" id="KAL3123192.1"/>
    </source>
</evidence>
<evidence type="ECO:0000313" key="17">
    <source>
        <dbReference type="Proteomes" id="UP001620626"/>
    </source>
</evidence>
<keyword evidence="3 12" id="KW-0479">Metal-binding</keyword>
<feature type="region of interest" description="Disordered" evidence="13">
    <location>
        <begin position="181"/>
        <end position="208"/>
    </location>
</feature>
<evidence type="ECO:0000256" key="11">
    <source>
        <dbReference type="PROSITE-ProRule" id="PRU00812"/>
    </source>
</evidence>
<dbReference type="InterPro" id="IPR038534">
    <property type="entry name" value="Rtr1/RPAP2_sf"/>
</dbReference>
<accession>A0ABD2LJV8</accession>
<keyword evidence="5 12" id="KW-0378">Hydrolase</keyword>
<dbReference type="EMBL" id="JBICBT010000109">
    <property type="protein sequence ID" value="KAL3123192.1"/>
    <property type="molecule type" value="Genomic_DNA"/>
</dbReference>
<dbReference type="InterPro" id="IPR007308">
    <property type="entry name" value="Rtr1/RPAP2_dom"/>
</dbReference>
<protein>
    <recommendedName>
        <fullName evidence="12">RNA polymerase II subunit B1 CTD phosphatase RPAP2 homolog</fullName>
        <ecNumber evidence="12">3.1.3.16</ecNumber>
    </recommendedName>
</protein>
<evidence type="ECO:0000256" key="4">
    <source>
        <dbReference type="ARBA" id="ARBA00022771"/>
    </source>
</evidence>
<feature type="region of interest" description="Disordered" evidence="13">
    <location>
        <begin position="313"/>
        <end position="342"/>
    </location>
</feature>
<keyword evidence="6 12" id="KW-0862">Zinc</keyword>
<evidence type="ECO:0000256" key="2">
    <source>
        <dbReference type="ARBA" id="ARBA00005676"/>
    </source>
</evidence>
<dbReference type="PROSITE" id="PS51479">
    <property type="entry name" value="ZF_RTR1"/>
    <property type="match status" value="1"/>
</dbReference>
<dbReference type="Gene3D" id="1.25.40.820">
    <property type="match status" value="1"/>
</dbReference>
<dbReference type="EC" id="3.1.3.16" evidence="12"/>
<keyword evidence="17" id="KW-1185">Reference proteome</keyword>
<dbReference type="GO" id="GO:0008420">
    <property type="term" value="F:RNA polymerase II CTD heptapeptide repeat phosphatase activity"/>
    <property type="evidence" value="ECO:0007669"/>
    <property type="project" value="UniProtKB-UniRule"/>
</dbReference>
<evidence type="ECO:0000256" key="3">
    <source>
        <dbReference type="ARBA" id="ARBA00022723"/>
    </source>
</evidence>
<reference evidence="15 17" key="1">
    <citation type="submission" date="2024-10" db="EMBL/GenBank/DDBJ databases">
        <authorList>
            <person name="Kim D."/>
        </authorList>
    </citation>
    <scope>NUCLEOTIDE SEQUENCE [LARGE SCALE GENOMIC DNA]</scope>
    <source>
        <strain evidence="15">BH-2024</strain>
    </source>
</reference>
<dbReference type="PANTHER" id="PTHR14732">
    <property type="entry name" value="RNA POLYMERASE II SUBUNIT B1 CTD PHOSPHATASE RPAP2-RELATED"/>
    <property type="match status" value="1"/>
</dbReference>
<comment type="function">
    <text evidence="12">Putative RNA polymerase II subunit B1 C-terminal domain (CTD) phosphatase involved in RNA polymerase II transcription regulation.</text>
</comment>
<organism evidence="15 17">
    <name type="scientific">Heterodera trifolii</name>
    <dbReference type="NCBI Taxonomy" id="157864"/>
    <lineage>
        <taxon>Eukaryota</taxon>
        <taxon>Metazoa</taxon>
        <taxon>Ecdysozoa</taxon>
        <taxon>Nematoda</taxon>
        <taxon>Chromadorea</taxon>
        <taxon>Rhabditida</taxon>
        <taxon>Tylenchina</taxon>
        <taxon>Tylenchomorpha</taxon>
        <taxon>Tylenchoidea</taxon>
        <taxon>Heteroderidae</taxon>
        <taxon>Heteroderinae</taxon>
        <taxon>Heterodera</taxon>
    </lineage>
</organism>
<feature type="compositionally biased region" description="Basic and acidic residues" evidence="13">
    <location>
        <begin position="313"/>
        <end position="329"/>
    </location>
</feature>
<keyword evidence="7 12" id="KW-0904">Protein phosphatase</keyword>
<evidence type="ECO:0000313" key="15">
    <source>
        <dbReference type="EMBL" id="KAL3114639.1"/>
    </source>
</evidence>
<evidence type="ECO:0000256" key="8">
    <source>
        <dbReference type="ARBA" id="ARBA00023242"/>
    </source>
</evidence>
<evidence type="ECO:0000256" key="7">
    <source>
        <dbReference type="ARBA" id="ARBA00022912"/>
    </source>
</evidence>
<evidence type="ECO:0000256" key="10">
    <source>
        <dbReference type="ARBA" id="ARBA00048336"/>
    </source>
</evidence>
<dbReference type="InterPro" id="IPR039693">
    <property type="entry name" value="Rtr1/RPAP2"/>
</dbReference>
<comment type="catalytic activity">
    <reaction evidence="10 12">
        <text>O-phospho-L-threonyl-[protein] + H2O = L-threonyl-[protein] + phosphate</text>
        <dbReference type="Rhea" id="RHEA:47004"/>
        <dbReference type="Rhea" id="RHEA-COMP:11060"/>
        <dbReference type="Rhea" id="RHEA-COMP:11605"/>
        <dbReference type="ChEBI" id="CHEBI:15377"/>
        <dbReference type="ChEBI" id="CHEBI:30013"/>
        <dbReference type="ChEBI" id="CHEBI:43474"/>
        <dbReference type="ChEBI" id="CHEBI:61977"/>
        <dbReference type="EC" id="3.1.3.16"/>
    </reaction>
</comment>
<evidence type="ECO:0000256" key="5">
    <source>
        <dbReference type="ARBA" id="ARBA00022801"/>
    </source>
</evidence>
<name>A0ABD2LJV8_9BILA</name>
<comment type="similarity">
    <text evidence="2 11 12">Belongs to the RPAP2 family.</text>
</comment>
<dbReference type="AlphaFoldDB" id="A0ABD2LJV8"/>
<sequence length="342" mass="39356">MISERIEAERERLQQDKLRKRYAYEAICALTDTVNESELQRHLSVLDPTSWCEVVEERFLGRLCGFPLCAKTITVDFRKKHTIVRRLNESTRKEHKMIVPTESEPVKFCSDRCMGKSRAIAAQLTEQQKQFIIPNDESQWMKFLMEERAERPAEGAESNGATSSVQRPKFGVELVTKLHDLKLADAEPNDEKDEAKEESPEDSESEEKQFLKQIKEFMTTKNKKGSSSNAKADQMSDCSKNAVKFERKEWKRGFLLVPPSSANEIDSIECLRKERKTTENFTDCEVKEQNGKVAKGKALVGEVIERKALENAKERLRGQRDTKKPKVVEAPRINPEQVRQTF</sequence>
<keyword evidence="8 12" id="KW-0539">Nucleus</keyword>
<evidence type="ECO:0000256" key="12">
    <source>
        <dbReference type="RuleBase" id="RU367080"/>
    </source>
</evidence>
<feature type="domain" description="RTR1-type" evidence="14">
    <location>
        <begin position="41"/>
        <end position="143"/>
    </location>
</feature>
<dbReference type="GO" id="GO:0008270">
    <property type="term" value="F:zinc ion binding"/>
    <property type="evidence" value="ECO:0007669"/>
    <property type="project" value="UniProtKB-KW"/>
</dbReference>
<evidence type="ECO:0000256" key="1">
    <source>
        <dbReference type="ARBA" id="ARBA00004123"/>
    </source>
</evidence>
<dbReference type="GO" id="GO:0005634">
    <property type="term" value="C:nucleus"/>
    <property type="evidence" value="ECO:0007669"/>
    <property type="project" value="UniProtKB-SubCell"/>
</dbReference>
<proteinExistence type="inferred from homology"/>
<comment type="caution">
    <text evidence="15">The sequence shown here is derived from an EMBL/GenBank/DDBJ whole genome shotgun (WGS) entry which is preliminary data.</text>
</comment>
<feature type="region of interest" description="Disordered" evidence="13">
    <location>
        <begin position="149"/>
        <end position="168"/>
    </location>
</feature>
<keyword evidence="4 12" id="KW-0863">Zinc-finger</keyword>
<evidence type="ECO:0000256" key="6">
    <source>
        <dbReference type="ARBA" id="ARBA00022833"/>
    </source>
</evidence>
<dbReference type="PANTHER" id="PTHR14732:SF0">
    <property type="entry name" value="RNA POLYMERASE II SUBUNIT B1 CTD PHOSPHATASE RPAP2-RELATED"/>
    <property type="match status" value="1"/>
</dbReference>
<comment type="subcellular location">
    <subcellularLocation>
        <location evidence="1 12">Nucleus</location>
    </subcellularLocation>
</comment>
<evidence type="ECO:0000256" key="9">
    <source>
        <dbReference type="ARBA" id="ARBA00047761"/>
    </source>
</evidence>
<comment type="catalytic activity">
    <reaction evidence="9 12">
        <text>O-phospho-L-seryl-[protein] + H2O = L-seryl-[protein] + phosphate</text>
        <dbReference type="Rhea" id="RHEA:20629"/>
        <dbReference type="Rhea" id="RHEA-COMP:9863"/>
        <dbReference type="Rhea" id="RHEA-COMP:11604"/>
        <dbReference type="ChEBI" id="CHEBI:15377"/>
        <dbReference type="ChEBI" id="CHEBI:29999"/>
        <dbReference type="ChEBI" id="CHEBI:43474"/>
        <dbReference type="ChEBI" id="CHEBI:83421"/>
        <dbReference type="EC" id="3.1.3.16"/>
    </reaction>
</comment>
<evidence type="ECO:0000256" key="13">
    <source>
        <dbReference type="SAM" id="MobiDB-lite"/>
    </source>
</evidence>
<dbReference type="Proteomes" id="UP001620626">
    <property type="component" value="Unassembled WGS sequence"/>
</dbReference>
<gene>
    <name evidence="16" type="ORF">niasHT_010362</name>
    <name evidence="15" type="ORF">niasHT_016270</name>
</gene>